<evidence type="ECO:0000313" key="1">
    <source>
        <dbReference type="EMBL" id="OGL43709.1"/>
    </source>
</evidence>
<dbReference type="EMBL" id="MGDD01000257">
    <property type="protein sequence ID" value="OGL43709.1"/>
    <property type="molecule type" value="Genomic_DNA"/>
</dbReference>
<proteinExistence type="predicted"/>
<evidence type="ECO:0008006" key="3">
    <source>
        <dbReference type="Google" id="ProtNLM"/>
    </source>
</evidence>
<evidence type="ECO:0000313" key="2">
    <source>
        <dbReference type="Proteomes" id="UP000179266"/>
    </source>
</evidence>
<dbReference type="InterPro" id="IPR014997">
    <property type="entry name" value="DUF1847"/>
</dbReference>
<organism evidence="1 2">
    <name type="scientific">Candidatus Schekmanbacteria bacterium RBG_13_48_7</name>
    <dbReference type="NCBI Taxonomy" id="1817878"/>
    <lineage>
        <taxon>Bacteria</taxon>
        <taxon>Candidatus Schekmaniibacteriota</taxon>
    </lineage>
</organism>
<comment type="caution">
    <text evidence="1">The sequence shown here is derived from an EMBL/GenBank/DDBJ whole genome shotgun (WGS) entry which is preliminary data.</text>
</comment>
<reference evidence="1 2" key="1">
    <citation type="journal article" date="2016" name="Nat. Commun.">
        <title>Thousands of microbial genomes shed light on interconnected biogeochemical processes in an aquifer system.</title>
        <authorList>
            <person name="Anantharaman K."/>
            <person name="Brown C.T."/>
            <person name="Hug L.A."/>
            <person name="Sharon I."/>
            <person name="Castelle C.J."/>
            <person name="Probst A.J."/>
            <person name="Thomas B.C."/>
            <person name="Singh A."/>
            <person name="Wilkins M.J."/>
            <person name="Karaoz U."/>
            <person name="Brodie E.L."/>
            <person name="Williams K.H."/>
            <person name="Hubbard S.S."/>
            <person name="Banfield J.F."/>
        </authorList>
    </citation>
    <scope>NUCLEOTIDE SEQUENCE [LARGE SCALE GENOMIC DNA]</scope>
</reference>
<name>A0A1F7RQ77_9BACT</name>
<accession>A0A1F7RQ77</accession>
<dbReference type="AlphaFoldDB" id="A0A1F7RQ77"/>
<gene>
    <name evidence="1" type="ORF">A2161_13370</name>
</gene>
<sequence>MTREFLGDCVHCPDHACHHGKDCWEKQDTIAQRYQNGQDTKIWRAAAEIEAQGYCRLNRLQELLMFCNKMNYRIIGLAFCVGVIDEAKIFVDTIGDRLEIISVCCKVCSLNKDDYNLMHILTEKKEYACNPIGQAEFLNQRHTDLNIIFGLCMGHDIVFNNNSKAPVTTFLVKDRVLAHNPGAALYCQYVRKRI</sequence>
<dbReference type="Proteomes" id="UP000179266">
    <property type="component" value="Unassembled WGS sequence"/>
</dbReference>
<protein>
    <recommendedName>
        <fullName evidence="3">Metal-binding protein</fullName>
    </recommendedName>
</protein>
<dbReference type="Pfam" id="PF08901">
    <property type="entry name" value="DUF1847"/>
    <property type="match status" value="1"/>
</dbReference>